<name>A0AAD5UWI3_9APHY</name>
<comment type="caution">
    <text evidence="1">The sequence shown here is derived from an EMBL/GenBank/DDBJ whole genome shotgun (WGS) entry which is preliminary data.</text>
</comment>
<evidence type="ECO:0008006" key="3">
    <source>
        <dbReference type="Google" id="ProtNLM"/>
    </source>
</evidence>
<dbReference type="Proteomes" id="UP001212997">
    <property type="component" value="Unassembled WGS sequence"/>
</dbReference>
<dbReference type="PANTHER" id="PTHR30613:SF1">
    <property type="entry name" value="DUF1479 DOMAIN PROTEIN (AFU_ORTHOLOGUE AFUA_5G09280)"/>
    <property type="match status" value="1"/>
</dbReference>
<gene>
    <name evidence="1" type="ORF">NLI96_g8844</name>
</gene>
<proteinExistence type="predicted"/>
<dbReference type="AlphaFoldDB" id="A0AAD5UWI3"/>
<dbReference type="SUPFAM" id="SSF51197">
    <property type="entry name" value="Clavaminate synthase-like"/>
    <property type="match status" value="1"/>
</dbReference>
<protein>
    <recommendedName>
        <fullName evidence="3">DUF1479-domain-containing protein</fullName>
    </recommendedName>
</protein>
<dbReference type="EMBL" id="JANAWD010000419">
    <property type="protein sequence ID" value="KAJ3479738.1"/>
    <property type="molecule type" value="Genomic_DNA"/>
</dbReference>
<dbReference type="Gene3D" id="2.60.120.330">
    <property type="entry name" value="B-lactam Antibiotic, Isopenicillin N Synthase, Chain"/>
    <property type="match status" value="1"/>
</dbReference>
<evidence type="ECO:0000313" key="1">
    <source>
        <dbReference type="EMBL" id="KAJ3479738.1"/>
    </source>
</evidence>
<sequence>MLFPKVLRVVYPLAGRYCTKRTFATGGPVLPASVGHLDSQSPPIPSPRTQKKEGTIEDVFSFNTSSAPLPQRFSQLKKDIFHLDLTKCWEEVLSELDVVTKHVAKEREKIIPQVQYSELRDGLSLNQISTIKKVGAVIVKDGILKEEALGWKEAVKDYAASNADKLKGSPVGNIVFYEIYNSKAQLAARSHPAVVDTQRFLLSLWHTSDPRSQTSLSTPISYFDRLRIRPPGPSMFTLGPHIDSGGLERWEDPNFRACFRKIFEGSWRSYDPYDATPRLNAKQDLYDAPNQCSIFRPWQGWTSLSTAGSRNGTLQLLPFLSLSTAYIMLRPFFRLRPGYKLSDGEIALAASSWELDLDGTDFPGNEMGKTQCLSEETHPHLRLDQTMVSIPQVNPGDQVYWHCDLIHAVESEHSGTGDSSVFYIPAAPLTVSNAAYLRDQRSHFEKGLPPPDFPGGEGEKSFKGRATIDDVALNARTLFGFEPFTVPPGATQGSAETIENANRILFA</sequence>
<dbReference type="InterPro" id="IPR027443">
    <property type="entry name" value="IPNS-like_sf"/>
</dbReference>
<dbReference type="Pfam" id="PF07350">
    <property type="entry name" value="Gig2-like"/>
    <property type="match status" value="1"/>
</dbReference>
<dbReference type="PANTHER" id="PTHR30613">
    <property type="entry name" value="UNCHARACTERIZED PROTEIN YBIU-RELATED"/>
    <property type="match status" value="1"/>
</dbReference>
<dbReference type="InterPro" id="IPR010856">
    <property type="entry name" value="Gig2-like"/>
</dbReference>
<accession>A0AAD5UWI3</accession>
<evidence type="ECO:0000313" key="2">
    <source>
        <dbReference type="Proteomes" id="UP001212997"/>
    </source>
</evidence>
<keyword evidence="2" id="KW-1185">Reference proteome</keyword>
<organism evidence="1 2">
    <name type="scientific">Meripilus lineatus</name>
    <dbReference type="NCBI Taxonomy" id="2056292"/>
    <lineage>
        <taxon>Eukaryota</taxon>
        <taxon>Fungi</taxon>
        <taxon>Dikarya</taxon>
        <taxon>Basidiomycota</taxon>
        <taxon>Agaricomycotina</taxon>
        <taxon>Agaricomycetes</taxon>
        <taxon>Polyporales</taxon>
        <taxon>Meripilaceae</taxon>
        <taxon>Meripilus</taxon>
    </lineage>
</organism>
<reference evidence="1" key="1">
    <citation type="submission" date="2022-07" db="EMBL/GenBank/DDBJ databases">
        <title>Genome Sequence of Physisporinus lineatus.</title>
        <authorList>
            <person name="Buettner E."/>
        </authorList>
    </citation>
    <scope>NUCLEOTIDE SEQUENCE</scope>
    <source>
        <strain evidence="1">VT162</strain>
    </source>
</reference>